<comment type="caution">
    <text evidence="2">The sequence shown here is derived from an EMBL/GenBank/DDBJ whole genome shotgun (WGS) entry which is preliminary data.</text>
</comment>
<evidence type="ECO:0000259" key="1">
    <source>
        <dbReference type="Pfam" id="PF00561"/>
    </source>
</evidence>
<dbReference type="InterPro" id="IPR000073">
    <property type="entry name" value="AB_hydrolase_1"/>
</dbReference>
<dbReference type="SUPFAM" id="SSF53474">
    <property type="entry name" value="alpha/beta-Hydrolases"/>
    <property type="match status" value="1"/>
</dbReference>
<dbReference type="InterPro" id="IPR029058">
    <property type="entry name" value="AB_hydrolase_fold"/>
</dbReference>
<feature type="domain" description="AB hydrolase-1" evidence="1">
    <location>
        <begin position="66"/>
        <end position="343"/>
    </location>
</feature>
<dbReference type="Gene3D" id="3.40.50.1820">
    <property type="entry name" value="alpha/beta hydrolase"/>
    <property type="match status" value="1"/>
</dbReference>
<dbReference type="EMBL" id="VSSQ01031678">
    <property type="protein sequence ID" value="MPM82657.1"/>
    <property type="molecule type" value="Genomic_DNA"/>
</dbReference>
<evidence type="ECO:0000313" key="2">
    <source>
        <dbReference type="EMBL" id="MPM82657.1"/>
    </source>
</evidence>
<reference evidence="2" key="1">
    <citation type="submission" date="2019-08" db="EMBL/GenBank/DDBJ databases">
        <authorList>
            <person name="Kucharzyk K."/>
            <person name="Murdoch R.W."/>
            <person name="Higgins S."/>
            <person name="Loffler F."/>
        </authorList>
    </citation>
    <scope>NUCLEOTIDE SEQUENCE</scope>
</reference>
<dbReference type="AlphaFoldDB" id="A0A645D0F2"/>
<sequence length="363" mass="40867">MTISTALLAAAALFALSIWINSPGEPEGFQNGDGIILKNSISEKVFVEINGVKQGMFLRGTNIENPVLLFVHGGPCFPEYFLFDRYETGLEKEFTVCYWEQRGGGLSYTKGMDPSSVTMEQLKQDTIAVSEFLCNRFGQEQIYLMAHSGGTFFAIQSAAERPELYRAYIGVAQIADQMESERRAYEYIYQRSEQNGDQKTLRQLAEYPVPVSDEAVRSFFRSMLRDQAMHALGVGTTRTMRSVIKDVFLPVWFCKGYTVQEKINLWASKFGFINQTNIKDELLSTNLILQVKTLNLPVYFLSGVYDMTVNHDLSQSFLAGLTAPVKGFYTFEHSAHSPMVEEPERMLDILRSDVLTGGNSLAD</sequence>
<proteinExistence type="predicted"/>
<protein>
    <recommendedName>
        <fullName evidence="1">AB hydrolase-1 domain-containing protein</fullName>
    </recommendedName>
</protein>
<accession>A0A645D0F2</accession>
<gene>
    <name evidence="2" type="ORF">SDC9_129719</name>
</gene>
<name>A0A645D0F2_9ZZZZ</name>
<organism evidence="2">
    <name type="scientific">bioreactor metagenome</name>
    <dbReference type="NCBI Taxonomy" id="1076179"/>
    <lineage>
        <taxon>unclassified sequences</taxon>
        <taxon>metagenomes</taxon>
        <taxon>ecological metagenomes</taxon>
    </lineage>
</organism>
<dbReference type="Pfam" id="PF00561">
    <property type="entry name" value="Abhydrolase_1"/>
    <property type="match status" value="1"/>
</dbReference>